<reference evidence="3 4" key="1">
    <citation type="submission" date="2014-02" db="EMBL/GenBank/DDBJ databases">
        <title>The genome sequence of Colletotrichum nymphaeae SA-01.</title>
        <authorList>
            <person name="Baroncelli R."/>
            <person name="Thon M.R."/>
        </authorList>
    </citation>
    <scope>NUCLEOTIDE SEQUENCE [LARGE SCALE GENOMIC DNA]</scope>
    <source>
        <strain evidence="3 4">SA-01</strain>
    </source>
</reference>
<feature type="compositionally biased region" description="Basic and acidic residues" evidence="2">
    <location>
        <begin position="239"/>
        <end position="256"/>
    </location>
</feature>
<feature type="region of interest" description="Disordered" evidence="2">
    <location>
        <begin position="237"/>
        <end position="256"/>
    </location>
</feature>
<gene>
    <name evidence="3" type="ORF">CNYM01_08430</name>
</gene>
<accession>A0A135UTG0</accession>
<dbReference type="EMBL" id="JEMN01000167">
    <property type="protein sequence ID" value="KXH63671.1"/>
    <property type="molecule type" value="Genomic_DNA"/>
</dbReference>
<evidence type="ECO:0000256" key="2">
    <source>
        <dbReference type="SAM" id="MobiDB-lite"/>
    </source>
</evidence>
<protein>
    <submittedName>
        <fullName evidence="3">Uncharacterized protein</fullName>
    </submittedName>
</protein>
<dbReference type="AlphaFoldDB" id="A0A135UTG0"/>
<proteinExistence type="predicted"/>
<organism evidence="3 4">
    <name type="scientific">Colletotrichum nymphaeae SA-01</name>
    <dbReference type="NCBI Taxonomy" id="1460502"/>
    <lineage>
        <taxon>Eukaryota</taxon>
        <taxon>Fungi</taxon>
        <taxon>Dikarya</taxon>
        <taxon>Ascomycota</taxon>
        <taxon>Pezizomycotina</taxon>
        <taxon>Sordariomycetes</taxon>
        <taxon>Hypocreomycetidae</taxon>
        <taxon>Glomerellales</taxon>
        <taxon>Glomerellaceae</taxon>
        <taxon>Colletotrichum</taxon>
        <taxon>Colletotrichum acutatum species complex</taxon>
    </lineage>
</organism>
<keyword evidence="1" id="KW-0175">Coiled coil</keyword>
<dbReference type="Proteomes" id="UP000070054">
    <property type="component" value="Unassembled WGS sequence"/>
</dbReference>
<dbReference type="OrthoDB" id="4844787at2759"/>
<evidence type="ECO:0000313" key="3">
    <source>
        <dbReference type="EMBL" id="KXH63671.1"/>
    </source>
</evidence>
<feature type="coiled-coil region" evidence="1">
    <location>
        <begin position="360"/>
        <end position="410"/>
    </location>
</feature>
<evidence type="ECO:0000256" key="1">
    <source>
        <dbReference type="SAM" id="Coils"/>
    </source>
</evidence>
<name>A0A135UTG0_9PEZI</name>
<sequence length="532" mass="60261">MGPRVLPVEGFVVYKVPDEQRHEFADQAVKFSSAYLSPETACFRLTFTILGGEHNKTVMYMQITPDILDSFRHETCQLKNRDLPHLGNVRRRLGRKAGRGDLTHLRFDLRNGVHVQRIVPNDFPDYEALDDPARHVLDIVSSVAASPSFSLYIPANQLPRSLLDSCVEAAERCSVLTVKELQSYQRAVDLQRLYGGKGGRVLAVRDDDAAVDRDLAIDDHDSTSRLETDSCATLGFDVVPRDQDSPPRYDERSTDVKKPMAKLADTANVVESSVIGCPPPEYHDIEQARGTPMALKRVRQWVDEDGSPHPSPKRAFSLGSCVAISASASATNVRRLDATKRLEFEDADVDGYMLLHDLSRRVIEQENRQVMQEQENYQLRHEIKLLQEKVEQLRQQNKIYEKRQSEVEEICGGLKYQQDLVKDELENFDVQVDELGGKLGEVEKEMQCFPEELVDSVRQTIRDMLQEDMLQEDMVRDAIADVVRECVDDWLSDYIRGEGEVNLAGPVRAYLCKIVTDQVATAKAKICKALRE</sequence>
<keyword evidence="4" id="KW-1185">Reference proteome</keyword>
<comment type="caution">
    <text evidence="3">The sequence shown here is derived from an EMBL/GenBank/DDBJ whole genome shotgun (WGS) entry which is preliminary data.</text>
</comment>
<evidence type="ECO:0000313" key="4">
    <source>
        <dbReference type="Proteomes" id="UP000070054"/>
    </source>
</evidence>